<dbReference type="EMBL" id="AXCR01000012">
    <property type="protein sequence ID" value="KJR80172.1"/>
    <property type="molecule type" value="Genomic_DNA"/>
</dbReference>
<sequence length="126" mass="13301">MANSVEEEGGGEGVIQHPVEREVAPFLAVNANDSVVLHTSAATAAAAAATAAAPEFACNASSRRTTMGFVMDTNHAPRSSPVGLPFSTQCRARQLVLSSDGAAQPRQQLSRQCNPDPRNQREQYHG</sequence>
<evidence type="ECO:0000313" key="3">
    <source>
        <dbReference type="Proteomes" id="UP000033710"/>
    </source>
</evidence>
<dbReference type="Proteomes" id="UP000033710">
    <property type="component" value="Unassembled WGS sequence"/>
</dbReference>
<dbReference type="GeneID" id="27672258"/>
<dbReference type="VEuPathDB" id="FungiDB:SPSK_10658"/>
<dbReference type="RefSeq" id="XP_016582848.1">
    <property type="nucleotide sequence ID" value="XM_016736981.1"/>
</dbReference>
<reference evidence="2 3" key="1">
    <citation type="journal article" date="2014" name="BMC Genomics">
        <title>Comparative genomics of the major fungal agents of human and animal Sporotrichosis: Sporothrix schenckii and Sporothrix brasiliensis.</title>
        <authorList>
            <person name="Teixeira M.M."/>
            <person name="de Almeida L.G."/>
            <person name="Kubitschek-Barreira P."/>
            <person name="Alves F.L."/>
            <person name="Kioshima E.S."/>
            <person name="Abadio A.K."/>
            <person name="Fernandes L."/>
            <person name="Derengowski L.S."/>
            <person name="Ferreira K.S."/>
            <person name="Souza R.C."/>
            <person name="Ruiz J.C."/>
            <person name="de Andrade N.C."/>
            <person name="Paes H.C."/>
            <person name="Nicola A.M."/>
            <person name="Albuquerque P."/>
            <person name="Gerber A.L."/>
            <person name="Martins V.P."/>
            <person name="Peconick L.D."/>
            <person name="Neto A.V."/>
            <person name="Chaucanez C.B."/>
            <person name="Silva P.A."/>
            <person name="Cunha O.L."/>
            <person name="de Oliveira F.F."/>
            <person name="dos Santos T.C."/>
            <person name="Barros A.L."/>
            <person name="Soares M.A."/>
            <person name="de Oliveira L.M."/>
            <person name="Marini M.M."/>
            <person name="Villalobos-Duno H."/>
            <person name="Cunha M.M."/>
            <person name="de Hoog S."/>
            <person name="da Silveira J.F."/>
            <person name="Henrissat B."/>
            <person name="Nino-Vega G.A."/>
            <person name="Cisalpino P.S."/>
            <person name="Mora-Montes H.M."/>
            <person name="Almeida S.R."/>
            <person name="Stajich J.E."/>
            <person name="Lopes-Bezerra L.M."/>
            <person name="Vasconcelos A.T."/>
            <person name="Felipe M.S."/>
        </authorList>
    </citation>
    <scope>NUCLEOTIDE SEQUENCE [LARGE SCALE GENOMIC DNA]</scope>
    <source>
        <strain evidence="2 3">1099-18</strain>
    </source>
</reference>
<dbReference type="AlphaFoldDB" id="A0A0F2LRN4"/>
<evidence type="ECO:0000313" key="2">
    <source>
        <dbReference type="EMBL" id="KJR80172.1"/>
    </source>
</evidence>
<feature type="region of interest" description="Disordered" evidence="1">
    <location>
        <begin position="98"/>
        <end position="126"/>
    </location>
</feature>
<protein>
    <submittedName>
        <fullName evidence="2">Uncharacterized protein</fullName>
    </submittedName>
</protein>
<evidence type="ECO:0000256" key="1">
    <source>
        <dbReference type="SAM" id="MobiDB-lite"/>
    </source>
</evidence>
<dbReference type="KEGG" id="ssck:SPSK_10658"/>
<comment type="caution">
    <text evidence="2">The sequence shown here is derived from an EMBL/GenBank/DDBJ whole genome shotgun (WGS) entry which is preliminary data.</text>
</comment>
<organism evidence="2 3">
    <name type="scientific">Sporothrix schenckii 1099-18</name>
    <dbReference type="NCBI Taxonomy" id="1397361"/>
    <lineage>
        <taxon>Eukaryota</taxon>
        <taxon>Fungi</taxon>
        <taxon>Dikarya</taxon>
        <taxon>Ascomycota</taxon>
        <taxon>Pezizomycotina</taxon>
        <taxon>Sordariomycetes</taxon>
        <taxon>Sordariomycetidae</taxon>
        <taxon>Ophiostomatales</taxon>
        <taxon>Ophiostomataceae</taxon>
        <taxon>Sporothrix</taxon>
    </lineage>
</organism>
<accession>A0A0F2LRN4</accession>
<name>A0A0F2LRN4_SPOSC</name>
<reference evidence="2 3" key="2">
    <citation type="journal article" date="2015" name="Eukaryot. Cell">
        <title>Asexual propagation of a virulent clone complex in a human and feline outbreak of sporotrichosis.</title>
        <authorList>
            <person name="Teixeira Mde M."/>
            <person name="Rodrigues A.M."/>
            <person name="Tsui C.K."/>
            <person name="de Almeida L.G."/>
            <person name="Van Diepeningen A.D."/>
            <person name="van den Ende B.G."/>
            <person name="Fernandes G.F."/>
            <person name="Kano R."/>
            <person name="Hamelin R.C."/>
            <person name="Lopes-Bezerra L.M."/>
            <person name="Vasconcelos A.T."/>
            <person name="de Hoog S."/>
            <person name="de Camargo Z.P."/>
            <person name="Felipe M.S."/>
        </authorList>
    </citation>
    <scope>NUCLEOTIDE SEQUENCE [LARGE SCALE GENOMIC DNA]</scope>
    <source>
        <strain evidence="2 3">1099-18</strain>
    </source>
</reference>
<proteinExistence type="predicted"/>
<gene>
    <name evidence="2" type="ORF">SPSK_10658</name>
</gene>